<organism evidence="13 14">
    <name type="scientific">Acyrthosiphon pisum</name>
    <name type="common">Pea aphid</name>
    <dbReference type="NCBI Taxonomy" id="7029"/>
    <lineage>
        <taxon>Eukaryota</taxon>
        <taxon>Metazoa</taxon>
        <taxon>Ecdysozoa</taxon>
        <taxon>Arthropoda</taxon>
        <taxon>Hexapoda</taxon>
        <taxon>Insecta</taxon>
        <taxon>Pterygota</taxon>
        <taxon>Neoptera</taxon>
        <taxon>Paraneoptera</taxon>
        <taxon>Hemiptera</taxon>
        <taxon>Sternorrhyncha</taxon>
        <taxon>Aphidomorpha</taxon>
        <taxon>Aphidoidea</taxon>
        <taxon>Aphididae</taxon>
        <taxon>Macrosiphini</taxon>
        <taxon>Acyrthosiphon</taxon>
    </lineage>
</organism>
<evidence type="ECO:0000256" key="5">
    <source>
        <dbReference type="ARBA" id="ARBA00023015"/>
    </source>
</evidence>
<evidence type="ECO:0000256" key="1">
    <source>
        <dbReference type="ARBA" id="ARBA00004123"/>
    </source>
</evidence>
<keyword evidence="5" id="KW-0805">Transcription regulation</keyword>
<dbReference type="PANTHER" id="PTHR10071">
    <property type="entry name" value="TRANSCRIPTION FACTOR GATA FAMILY MEMBER"/>
    <property type="match status" value="1"/>
</dbReference>
<keyword evidence="4 9" id="KW-0862">Zinc</keyword>
<dbReference type="PROSITE" id="PS50114">
    <property type="entry name" value="GATA_ZN_FINGER_2"/>
    <property type="match status" value="1"/>
</dbReference>
<feature type="region of interest" description="Disordered" evidence="10">
    <location>
        <begin position="1"/>
        <end position="30"/>
    </location>
</feature>
<dbReference type="AlphaFoldDB" id="A0A8R2F7Z5"/>
<feature type="compositionally biased region" description="Low complexity" evidence="10">
    <location>
        <begin position="167"/>
        <end position="177"/>
    </location>
</feature>
<evidence type="ECO:0000256" key="2">
    <source>
        <dbReference type="ARBA" id="ARBA00022723"/>
    </source>
</evidence>
<feature type="binding site" evidence="9">
    <location>
        <position position="73"/>
    </location>
    <ligand>
        <name>Zn(2+)</name>
        <dbReference type="ChEBI" id="CHEBI:29105"/>
    </ligand>
</feature>
<dbReference type="PANTHER" id="PTHR10071:SF281">
    <property type="entry name" value="BOX A-BINDING FACTOR-RELATED"/>
    <property type="match status" value="1"/>
</dbReference>
<dbReference type="GO" id="GO:0000981">
    <property type="term" value="F:DNA-binding transcription factor activity, RNA polymerase II-specific"/>
    <property type="evidence" value="ECO:0007669"/>
    <property type="project" value="TreeGrafter"/>
</dbReference>
<keyword evidence="2 9" id="KW-0479">Metal-binding</keyword>
<dbReference type="CDD" id="cd00202">
    <property type="entry name" value="ZnF_GATA"/>
    <property type="match status" value="1"/>
</dbReference>
<feature type="binding site" evidence="9">
    <location>
        <position position="119"/>
    </location>
    <ligand>
        <name>Zn(2+)</name>
        <dbReference type="ChEBI" id="CHEBI:29105"/>
    </ligand>
</feature>
<keyword evidence="7" id="KW-0539">Nucleus</keyword>
<evidence type="ECO:0000313" key="14">
    <source>
        <dbReference type="Proteomes" id="UP000007819"/>
    </source>
</evidence>
<feature type="domain" description="GATA-type" evidence="11">
    <location>
        <begin position="527"/>
        <end position="579"/>
    </location>
</feature>
<evidence type="ECO:0000256" key="3">
    <source>
        <dbReference type="ARBA" id="ARBA00022771"/>
    </source>
</evidence>
<evidence type="ECO:0000259" key="12">
    <source>
        <dbReference type="PROSITE" id="PS51915"/>
    </source>
</evidence>
<dbReference type="Gene3D" id="3.40.1800.20">
    <property type="match status" value="1"/>
</dbReference>
<protein>
    <recommendedName>
        <fullName evidence="15">GATA-binding factor A</fullName>
    </recommendedName>
</protein>
<dbReference type="Gene3D" id="3.30.50.10">
    <property type="entry name" value="Erythroid Transcription Factor GATA-1, subunit A"/>
    <property type="match status" value="1"/>
</dbReference>
<dbReference type="SUPFAM" id="SSF57716">
    <property type="entry name" value="Glucocorticoid receptor-like (DNA-binding domain)"/>
    <property type="match status" value="2"/>
</dbReference>
<feature type="compositionally biased region" description="Low complexity" evidence="10">
    <location>
        <begin position="184"/>
        <end position="197"/>
    </location>
</feature>
<dbReference type="InterPro" id="IPR012934">
    <property type="entry name" value="Znf_AD"/>
</dbReference>
<feature type="domain" description="ZAD" evidence="12">
    <location>
        <begin position="68"/>
        <end position="143"/>
    </location>
</feature>
<dbReference type="GO" id="GO:0008270">
    <property type="term" value="F:zinc ion binding"/>
    <property type="evidence" value="ECO:0007669"/>
    <property type="project" value="UniProtKB-UniRule"/>
</dbReference>
<evidence type="ECO:0000256" key="4">
    <source>
        <dbReference type="ARBA" id="ARBA00022833"/>
    </source>
</evidence>
<evidence type="ECO:0000256" key="7">
    <source>
        <dbReference type="ARBA" id="ARBA00023242"/>
    </source>
</evidence>
<dbReference type="GO" id="GO:0000978">
    <property type="term" value="F:RNA polymerase II cis-regulatory region sequence-specific DNA binding"/>
    <property type="evidence" value="ECO:0007669"/>
    <property type="project" value="TreeGrafter"/>
</dbReference>
<feature type="region of interest" description="Disordered" evidence="10">
    <location>
        <begin position="155"/>
        <end position="202"/>
    </location>
</feature>
<dbReference type="GO" id="GO:0005634">
    <property type="term" value="C:nucleus"/>
    <property type="evidence" value="ECO:0007669"/>
    <property type="project" value="UniProtKB-SubCell"/>
</dbReference>
<dbReference type="InterPro" id="IPR000679">
    <property type="entry name" value="Znf_GATA"/>
</dbReference>
<evidence type="ECO:0000256" key="8">
    <source>
        <dbReference type="PROSITE-ProRule" id="PRU00094"/>
    </source>
</evidence>
<feature type="region of interest" description="Disordered" evidence="10">
    <location>
        <begin position="575"/>
        <end position="603"/>
    </location>
</feature>
<dbReference type="Pfam" id="PF00320">
    <property type="entry name" value="GATA"/>
    <property type="match status" value="1"/>
</dbReference>
<dbReference type="GO" id="GO:0000122">
    <property type="term" value="P:negative regulation of transcription by RNA polymerase II"/>
    <property type="evidence" value="ECO:0007669"/>
    <property type="project" value="TreeGrafter"/>
</dbReference>
<dbReference type="EnsemblMetazoa" id="XM_008183898.3">
    <property type="protein sequence ID" value="XP_008182120.1"/>
    <property type="gene ID" value="LOC100167435"/>
</dbReference>
<dbReference type="GO" id="GO:0045944">
    <property type="term" value="P:positive regulation of transcription by RNA polymerase II"/>
    <property type="evidence" value="ECO:0007669"/>
    <property type="project" value="TreeGrafter"/>
</dbReference>
<evidence type="ECO:0000259" key="11">
    <source>
        <dbReference type="PROSITE" id="PS50114"/>
    </source>
</evidence>
<dbReference type="GeneID" id="100167435"/>
<keyword evidence="14" id="KW-1185">Reference proteome</keyword>
<accession>A0A8R2F7Z5</accession>
<feature type="binding site" evidence="9">
    <location>
        <position position="70"/>
    </location>
    <ligand>
        <name>Zn(2+)</name>
        <dbReference type="ChEBI" id="CHEBI:29105"/>
    </ligand>
</feature>
<keyword evidence="6" id="KW-0804">Transcription</keyword>
<keyword evidence="3 8" id="KW-0863">Zinc-finger</keyword>
<feature type="binding site" evidence="9">
    <location>
        <position position="116"/>
    </location>
    <ligand>
        <name>Zn(2+)</name>
        <dbReference type="ChEBI" id="CHEBI:29105"/>
    </ligand>
</feature>
<dbReference type="RefSeq" id="XP_008182120.1">
    <property type="nucleotide sequence ID" value="XM_008183898.2"/>
</dbReference>
<dbReference type="Pfam" id="PF07776">
    <property type="entry name" value="zf-AD"/>
    <property type="match status" value="1"/>
</dbReference>
<reference evidence="14" key="1">
    <citation type="submission" date="2010-06" db="EMBL/GenBank/DDBJ databases">
        <authorList>
            <person name="Jiang H."/>
            <person name="Abraham K."/>
            <person name="Ali S."/>
            <person name="Alsbrooks S.L."/>
            <person name="Anim B.N."/>
            <person name="Anosike U.S."/>
            <person name="Attaway T."/>
            <person name="Bandaranaike D.P."/>
            <person name="Battles P.K."/>
            <person name="Bell S.N."/>
            <person name="Bell A.V."/>
            <person name="Beltran B."/>
            <person name="Bickham C."/>
            <person name="Bustamante Y."/>
            <person name="Caleb T."/>
            <person name="Canada A."/>
            <person name="Cardenas V."/>
            <person name="Carter K."/>
            <person name="Chacko J."/>
            <person name="Chandrabose M.N."/>
            <person name="Chavez D."/>
            <person name="Chavez A."/>
            <person name="Chen L."/>
            <person name="Chu H.-S."/>
            <person name="Claassen K.J."/>
            <person name="Cockrell R."/>
            <person name="Collins M."/>
            <person name="Cooper J.A."/>
            <person name="Cree A."/>
            <person name="Curry S.M."/>
            <person name="Da Y."/>
            <person name="Dao M.D."/>
            <person name="Das B."/>
            <person name="Davila M.-L."/>
            <person name="Davy-Carroll L."/>
            <person name="Denson S."/>
            <person name="Dinh H."/>
            <person name="Ebong V.E."/>
            <person name="Edwards J.R."/>
            <person name="Egan A."/>
            <person name="El-Daye J."/>
            <person name="Escobedo L."/>
            <person name="Fernandez S."/>
            <person name="Fernando P.R."/>
            <person name="Flagg N."/>
            <person name="Forbes L.D."/>
            <person name="Fowler R.G."/>
            <person name="Fu Q."/>
            <person name="Gabisi R.A."/>
            <person name="Ganer J."/>
            <person name="Garbino Pronczuk A."/>
            <person name="Garcia R.M."/>
            <person name="Garner T."/>
            <person name="Garrett T.E."/>
            <person name="Gonzalez D.A."/>
            <person name="Hamid H."/>
            <person name="Hawkins E.S."/>
            <person name="Hirani K."/>
            <person name="Hogues M.E."/>
            <person name="Hollins B."/>
            <person name="Hsiao C.-H."/>
            <person name="Jabil R."/>
            <person name="James M.L."/>
            <person name="Jhangiani S.N."/>
            <person name="Johnson B."/>
            <person name="Johnson Q."/>
            <person name="Joshi V."/>
            <person name="Kalu J.B."/>
            <person name="Kam C."/>
            <person name="Kashfia A."/>
            <person name="Keebler J."/>
            <person name="Kisamo H."/>
            <person name="Kovar C.L."/>
            <person name="Lago L.A."/>
            <person name="Lai C.-Y."/>
            <person name="Laidlaw J."/>
            <person name="Lara F."/>
            <person name="Le T.-K."/>
            <person name="Lee S.L."/>
            <person name="Legall F.H."/>
            <person name="Lemon S.J."/>
            <person name="Lewis L.R."/>
            <person name="Li B."/>
            <person name="Liu Y."/>
            <person name="Liu Y.-S."/>
            <person name="Lopez J."/>
            <person name="Lozado R.J."/>
            <person name="Lu J."/>
            <person name="Madu R.C."/>
            <person name="Maheshwari M."/>
            <person name="Maheshwari R."/>
            <person name="Malloy K."/>
            <person name="Martinez E."/>
            <person name="Mathew T."/>
            <person name="Mercado I.C."/>
            <person name="Mercado C."/>
            <person name="Meyer B."/>
            <person name="Montgomery K."/>
            <person name="Morgan M.B."/>
            <person name="Munidasa M."/>
            <person name="Nazareth L.V."/>
            <person name="Nelson J."/>
            <person name="Ng B.M."/>
            <person name="Nguyen N.B."/>
            <person name="Nguyen P.Q."/>
            <person name="Nguyen T."/>
            <person name="Obregon M."/>
            <person name="Okwuonu G.O."/>
            <person name="Onwere C.G."/>
            <person name="Orozco G."/>
            <person name="Parra A."/>
            <person name="Patel S."/>
            <person name="Patil S."/>
            <person name="Perez A."/>
            <person name="Perez Y."/>
            <person name="Pham C."/>
            <person name="Primus E.L."/>
            <person name="Pu L.-L."/>
            <person name="Puazo M."/>
            <person name="Qin X."/>
            <person name="Quiroz J.B."/>
            <person name="Reese J."/>
            <person name="Richards S."/>
            <person name="Rives C.M."/>
            <person name="Robberts R."/>
            <person name="Ruiz S.J."/>
            <person name="Ruiz M.J."/>
            <person name="Santibanez J."/>
            <person name="Schneider B.W."/>
            <person name="Sisson I."/>
            <person name="Smith M."/>
            <person name="Sodergren E."/>
            <person name="Song X.-Z."/>
            <person name="Song B.B."/>
            <person name="Summersgill H."/>
            <person name="Thelus R."/>
            <person name="Thornton R.D."/>
            <person name="Trejos Z.Y."/>
            <person name="Usmani K."/>
            <person name="Vattathil S."/>
            <person name="Villasana D."/>
            <person name="Walker D.L."/>
            <person name="Wang S."/>
            <person name="Wang K."/>
            <person name="White C.S."/>
            <person name="Williams A.C."/>
            <person name="Williamson J."/>
            <person name="Wilson K."/>
            <person name="Woghiren I.O."/>
            <person name="Woodworth J.R."/>
            <person name="Worley K.C."/>
            <person name="Wright R.A."/>
            <person name="Wu W."/>
            <person name="Young L."/>
            <person name="Zhang L."/>
            <person name="Zhang J."/>
            <person name="Zhu Y."/>
            <person name="Muzny D.M."/>
            <person name="Weinstock G."/>
            <person name="Gibbs R.A."/>
        </authorList>
    </citation>
    <scope>NUCLEOTIDE SEQUENCE [LARGE SCALE GENOMIC DNA]</scope>
    <source>
        <strain evidence="14">LSR1</strain>
    </source>
</reference>
<comment type="subcellular location">
    <subcellularLocation>
        <location evidence="1">Nucleus</location>
    </subcellularLocation>
</comment>
<dbReference type="InterPro" id="IPR039355">
    <property type="entry name" value="Transcription_factor_GATA"/>
</dbReference>
<name>A0A8R2F7Z5_ACYPI</name>
<dbReference type="PROSITE" id="PS51915">
    <property type="entry name" value="ZAD"/>
    <property type="match status" value="1"/>
</dbReference>
<sequence length="645" mass="71255">MDSSSNGETKEPPPSSSPTPPPPPPAQATSTTAAALTTTTMTTTMSITSLTTTITTTMTTTSPTDIYQMCRLCLNTLKADEGESVFNNQVPSLPEKIYRVFGVQITDAKDLPNKLCSKCVQNTEQCYSHRETYKRQERVLYDMIKKPAIEEAKNSPNSEYVYSPADSNHSSSSGVSSDPRYIKANSSANNMNNSSNSPPYETNASLASHVEVIQGCDEMAAEVTIAHDSEETVSGDDTICTDNNAEYGTYNDDENIIVVKTEPDDDYDEEYFNGLYSTKNDDGNENYEQQEGPKVIASVQFPMVNGTIVNGTHKIGQKQFSLVNCIPTSWASSTSKDRRKQSCPTRALELSGFRTQVAGDDTNSSDEGNVTNWTTKKIRANSPAVIVKPAYAWPNLQGSGQTLIFQTKNPDGTTSELRPQVMQVGEWANNQGQSNAPTDPSDRMGMLLFAATHIQELSTESDDGQSPGTPKGATVVRGKLVSSEQKRKIYQTQATIRRYSDGHQVQQQVKDINASPNIPRKRTARESSVQRMCSNCGTTCSTIWRRLNEDPVCNACGLYYKLHGKIRPPTMRRDTIHTRQRRKRSDNGMDISMNKKKIKIKKTEETKLEEDCYEVEQPPSPNSAAVQTIIEEPVQDETPLNLVSK</sequence>
<dbReference type="SMART" id="SM00401">
    <property type="entry name" value="ZnF_GATA"/>
    <property type="match status" value="1"/>
</dbReference>
<evidence type="ECO:0008006" key="15">
    <source>
        <dbReference type="Google" id="ProtNLM"/>
    </source>
</evidence>
<proteinExistence type="predicted"/>
<dbReference type="InterPro" id="IPR013088">
    <property type="entry name" value="Znf_NHR/GATA"/>
</dbReference>
<feature type="compositionally biased region" description="Pro residues" evidence="10">
    <location>
        <begin position="12"/>
        <end position="26"/>
    </location>
</feature>
<dbReference type="SMART" id="SM00868">
    <property type="entry name" value="zf-AD"/>
    <property type="match status" value="1"/>
</dbReference>
<reference evidence="13" key="2">
    <citation type="submission" date="2022-06" db="UniProtKB">
        <authorList>
            <consortium name="EnsemblMetazoa"/>
        </authorList>
    </citation>
    <scope>IDENTIFICATION</scope>
</reference>
<evidence type="ECO:0000313" key="13">
    <source>
        <dbReference type="EnsemblMetazoa" id="XP_008182120.1"/>
    </source>
</evidence>
<evidence type="ECO:0000256" key="10">
    <source>
        <dbReference type="SAM" id="MobiDB-lite"/>
    </source>
</evidence>
<dbReference type="Proteomes" id="UP000007819">
    <property type="component" value="Chromosome A1"/>
</dbReference>
<dbReference type="OrthoDB" id="515401at2759"/>
<evidence type="ECO:0000256" key="9">
    <source>
        <dbReference type="PROSITE-ProRule" id="PRU01263"/>
    </source>
</evidence>
<evidence type="ECO:0000256" key="6">
    <source>
        <dbReference type="ARBA" id="ARBA00023163"/>
    </source>
</evidence>